<name>E8R2P5_ISOPI</name>
<feature type="domain" description="Band 7" evidence="3">
    <location>
        <begin position="199"/>
        <end position="446"/>
    </location>
</feature>
<keyword evidence="2" id="KW-0812">Transmembrane</keyword>
<dbReference type="InterPro" id="IPR001107">
    <property type="entry name" value="Band_7"/>
</dbReference>
<dbReference type="Proteomes" id="UP000008631">
    <property type="component" value="Chromosome"/>
</dbReference>
<dbReference type="InParanoid" id="E8R2P5"/>
<feature type="compositionally biased region" description="Low complexity" evidence="1">
    <location>
        <begin position="587"/>
        <end position="607"/>
    </location>
</feature>
<keyword evidence="2" id="KW-0472">Membrane</keyword>
<dbReference type="Pfam" id="PF01145">
    <property type="entry name" value="Band_7"/>
    <property type="match status" value="1"/>
</dbReference>
<dbReference type="eggNOG" id="COG0330">
    <property type="taxonomic scope" value="Bacteria"/>
</dbReference>
<evidence type="ECO:0000259" key="3">
    <source>
        <dbReference type="Pfam" id="PF01145"/>
    </source>
</evidence>
<feature type="transmembrane region" description="Helical" evidence="2">
    <location>
        <begin position="28"/>
        <end position="51"/>
    </location>
</feature>
<dbReference type="EMBL" id="CP002353">
    <property type="protein sequence ID" value="ADV63542.1"/>
    <property type="molecule type" value="Genomic_DNA"/>
</dbReference>
<dbReference type="STRING" id="575540.Isop_2977"/>
<accession>E8R2P5</accession>
<reference key="1">
    <citation type="submission" date="2010-11" db="EMBL/GenBank/DDBJ databases">
        <title>The complete sequence of chromosome of Isophaera pallida ATCC 43644.</title>
        <authorList>
            <consortium name="US DOE Joint Genome Institute (JGI-PGF)"/>
            <person name="Lucas S."/>
            <person name="Copeland A."/>
            <person name="Lapidus A."/>
            <person name="Bruce D."/>
            <person name="Goodwin L."/>
            <person name="Pitluck S."/>
            <person name="Kyrpides N."/>
            <person name="Mavromatis K."/>
            <person name="Pagani I."/>
            <person name="Ivanova N."/>
            <person name="Saunders E."/>
            <person name="Brettin T."/>
            <person name="Detter J.C."/>
            <person name="Han C."/>
            <person name="Tapia R."/>
            <person name="Land M."/>
            <person name="Hauser L."/>
            <person name="Markowitz V."/>
            <person name="Cheng J.-F."/>
            <person name="Hugenholtz P."/>
            <person name="Woyke T."/>
            <person name="Wu D."/>
            <person name="Eisen J.A."/>
        </authorList>
    </citation>
    <scope>NUCLEOTIDE SEQUENCE</scope>
    <source>
        <strain>ATCC 43644</strain>
    </source>
</reference>
<evidence type="ECO:0000313" key="5">
    <source>
        <dbReference type="Proteomes" id="UP000008631"/>
    </source>
</evidence>
<evidence type="ECO:0000313" key="4">
    <source>
        <dbReference type="EMBL" id="ADV63542.1"/>
    </source>
</evidence>
<dbReference type="HOGENOM" id="CLU_473168_0_0_0"/>
<proteinExistence type="predicted"/>
<evidence type="ECO:0000256" key="1">
    <source>
        <dbReference type="SAM" id="MobiDB-lite"/>
    </source>
</evidence>
<protein>
    <submittedName>
        <fullName evidence="4">Band 7 protein</fullName>
    </submittedName>
</protein>
<dbReference type="RefSeq" id="WP_013565830.1">
    <property type="nucleotide sequence ID" value="NC_014962.1"/>
</dbReference>
<evidence type="ECO:0000256" key="2">
    <source>
        <dbReference type="SAM" id="Phobius"/>
    </source>
</evidence>
<feature type="region of interest" description="Disordered" evidence="1">
    <location>
        <begin position="584"/>
        <end position="625"/>
    </location>
</feature>
<dbReference type="OrthoDB" id="9813949at2"/>
<organism evidence="4 5">
    <name type="scientific">Isosphaera pallida (strain ATCC 43644 / DSM 9630 / IS1B)</name>
    <dbReference type="NCBI Taxonomy" id="575540"/>
    <lineage>
        <taxon>Bacteria</taxon>
        <taxon>Pseudomonadati</taxon>
        <taxon>Planctomycetota</taxon>
        <taxon>Planctomycetia</taxon>
        <taxon>Isosphaerales</taxon>
        <taxon>Isosphaeraceae</taxon>
        <taxon>Isosphaera</taxon>
    </lineage>
</organism>
<keyword evidence="2" id="KW-1133">Transmembrane helix</keyword>
<gene>
    <name evidence="4" type="ordered locus">Isop_2977</name>
</gene>
<keyword evidence="5" id="KW-1185">Reference proteome</keyword>
<reference evidence="4 5" key="2">
    <citation type="journal article" date="2011" name="Stand. Genomic Sci.">
        <title>Complete genome sequence of Isosphaera pallida type strain (IS1B).</title>
        <authorList>
            <consortium name="US DOE Joint Genome Institute (JGI-PGF)"/>
            <person name="Goker M."/>
            <person name="Cleland D."/>
            <person name="Saunders E."/>
            <person name="Lapidus A."/>
            <person name="Nolan M."/>
            <person name="Lucas S."/>
            <person name="Hammon N."/>
            <person name="Deshpande S."/>
            <person name="Cheng J.F."/>
            <person name="Tapia R."/>
            <person name="Han C."/>
            <person name="Goodwin L."/>
            <person name="Pitluck S."/>
            <person name="Liolios K."/>
            <person name="Pagani I."/>
            <person name="Ivanova N."/>
            <person name="Mavromatis K."/>
            <person name="Pati A."/>
            <person name="Chen A."/>
            <person name="Palaniappan K."/>
            <person name="Land M."/>
            <person name="Hauser L."/>
            <person name="Chang Y.J."/>
            <person name="Jeffries C.D."/>
            <person name="Detter J.C."/>
            <person name="Beck B."/>
            <person name="Woyke T."/>
            <person name="Bristow J."/>
            <person name="Eisen J.A."/>
            <person name="Markowitz V."/>
            <person name="Hugenholtz P."/>
            <person name="Kyrpides N.C."/>
            <person name="Klenk H.P."/>
        </authorList>
    </citation>
    <scope>NUCLEOTIDE SEQUENCE [LARGE SCALE GENOMIC DNA]</scope>
    <source>
        <strain evidence="5">ATCC 43644 / DSM 9630 / IS1B</strain>
    </source>
</reference>
<dbReference type="KEGG" id="ipa:Isop_2977"/>
<dbReference type="AlphaFoldDB" id="E8R2P5"/>
<sequence length="625" mass="68531">MSSSIPLEDRPDYDGNLGGSRRQRVRRAALIAGGVTLAVLLFLYVGVWQWMICRIEVPPNHSLMLRYKGPFPPFLRPGLKPVEGDLVDLDESGQPKAIGVLRVMPGPGRHFYSPLEYETVLVPDTIIKPGEIGVVTSKLGKPLPEGAILADSEEYKGVRRRVLTPGRYRINTHYAFEVRPENLGVVAGINLPPNQTDLIRAGYVGVVTNKAADPRSDQGKGVQKQVLQPGLYFLNPLEKRVDIVSIGYNELSITYEVEQENDAFDPNARRRATEVRLSPREFQKGNVAGAPNTPVDPAVFEVPPDPVIKKDTGISFRSSDGFNIYMDFTTIWGVLPDQATEVVRNFGSLKDVEAKVVKPQVESICRNQGTKRGAVDLLVGDSREAFQTDAAEELERVLAEKNLTLLFALTRHIYVPNVVRQPIQRATIANENKKTRDQEQLTAKARADLQRAIAQVTLEEGRTRAETNRLVAELKATGQKKAREIEATTEQLKASIELQTALIEAQVTKLLGEATAKKSELANIAEAEKFQLLVEALGGSQAYGRYLFAENLPDQISLNVFYAGPGTLWTDLKGFQEAMMGRMVSENPNPTAAPPAASASANPTASPVSDGPPATGRLDPTASRR</sequence>